<evidence type="ECO:0000313" key="3">
    <source>
        <dbReference type="EMBL" id="MDX3135655.1"/>
    </source>
</evidence>
<name>A0AAJ2PYA7_9ACTN</name>
<evidence type="ECO:0000256" key="1">
    <source>
        <dbReference type="ARBA" id="ARBA00006845"/>
    </source>
</evidence>
<dbReference type="InterPro" id="IPR000468">
    <property type="entry name" value="Barstar"/>
</dbReference>
<protein>
    <submittedName>
        <fullName evidence="3">Barstar family protein</fullName>
    </submittedName>
</protein>
<dbReference type="RefSeq" id="WP_319698208.1">
    <property type="nucleotide sequence ID" value="NZ_JARAWN010000435.1"/>
</dbReference>
<gene>
    <name evidence="3" type="ORF">PV367_39000</name>
</gene>
<reference evidence="3" key="1">
    <citation type="journal article" date="2023" name="Microb. Genom.">
        <title>Mesoterricola silvestris gen. nov., sp. nov., Mesoterricola sediminis sp. nov., Geothrix oryzae sp. nov., Geothrix edaphica sp. nov., Geothrix rubra sp. nov., and Geothrix limicola sp. nov., six novel members of Acidobacteriota isolated from soils.</title>
        <authorList>
            <person name="Weisberg A.J."/>
            <person name="Pearce E."/>
            <person name="Kramer C.G."/>
            <person name="Chang J.H."/>
            <person name="Clarke C.R."/>
        </authorList>
    </citation>
    <scope>NUCLEOTIDE SEQUENCE</scope>
    <source>
        <strain evidence="3">ND06-05F</strain>
    </source>
</reference>
<evidence type="ECO:0000259" key="2">
    <source>
        <dbReference type="Pfam" id="PF01337"/>
    </source>
</evidence>
<dbReference type="SUPFAM" id="SSF52038">
    <property type="entry name" value="Barstar-related"/>
    <property type="match status" value="1"/>
</dbReference>
<comment type="similarity">
    <text evidence="1">Belongs to the barstar family.</text>
</comment>
<dbReference type="InterPro" id="IPR035905">
    <property type="entry name" value="Barstar-like_sf"/>
</dbReference>
<accession>A0AAJ2PYA7</accession>
<dbReference type="Gene3D" id="3.30.370.10">
    <property type="entry name" value="Barstar-like"/>
    <property type="match status" value="1"/>
</dbReference>
<feature type="domain" description="Barstar (barnase inhibitor)" evidence="2">
    <location>
        <begin position="18"/>
        <end position="111"/>
    </location>
</feature>
<evidence type="ECO:0000313" key="4">
    <source>
        <dbReference type="Proteomes" id="UP001273589"/>
    </source>
</evidence>
<sequence>MHWLELTVDEPPGEVLPVVIRGTGCRTSAELFAAWAQALDFPSHFGHNWNAFHDCVSERALWHSDPDGPPPAGPLTILVEDAFLLLTDAPPPELKVLLQTLSDAATVADDDEDAGVYPDGFRLHVLLRDTPDRLRVLARRVRAADPNRAPRGK</sequence>
<dbReference type="Pfam" id="PF01337">
    <property type="entry name" value="Barstar"/>
    <property type="match status" value="1"/>
</dbReference>
<dbReference type="Proteomes" id="UP001273589">
    <property type="component" value="Unassembled WGS sequence"/>
</dbReference>
<dbReference type="EMBL" id="JARAWN010000435">
    <property type="protein sequence ID" value="MDX3135655.1"/>
    <property type="molecule type" value="Genomic_DNA"/>
</dbReference>
<organism evidence="3 4">
    <name type="scientific">Streptomyces europaeiscabiei</name>
    <dbReference type="NCBI Taxonomy" id="146819"/>
    <lineage>
        <taxon>Bacteria</taxon>
        <taxon>Bacillati</taxon>
        <taxon>Actinomycetota</taxon>
        <taxon>Actinomycetes</taxon>
        <taxon>Kitasatosporales</taxon>
        <taxon>Streptomycetaceae</taxon>
        <taxon>Streptomyces</taxon>
    </lineage>
</organism>
<proteinExistence type="inferred from homology"/>
<dbReference type="AlphaFoldDB" id="A0AAJ2PYA7"/>
<comment type="caution">
    <text evidence="3">The sequence shown here is derived from an EMBL/GenBank/DDBJ whole genome shotgun (WGS) entry which is preliminary data.</text>
</comment>